<evidence type="ECO:0000256" key="7">
    <source>
        <dbReference type="ARBA" id="ARBA00022679"/>
    </source>
</evidence>
<comment type="catalytic activity">
    <reaction evidence="12 14">
        <text>an alpha-D-Man-(1-&gt;3)-[alpha-D-Man-(1-&gt;6)]-beta-D-Man-(1-&gt;4)-beta-D-GlcNAc-(1-&gt;4)-alpha-D-GlcNAc-diphospho-di-trans,poly-cis-dolichol + 2 GDP-alpha-D-mannose = an alpha-D-Man-(1-&gt;2)-alpha-D-Man-(1-&gt;2)-alpha-D-Man-(1-&gt;3)-[alpha-D-Man-(1-&gt;6)]-beta-D-Man-(1-&gt;4)-beta-D-GlcNAc-(1-&gt;4)-alpha-D-GlcNAc-diphospho-di-trans,poly-cis-dolichol + 2 GDP + 2 H(+)</text>
        <dbReference type="Rhea" id="RHEA:29523"/>
        <dbReference type="Rhea" id="RHEA-COMP:19515"/>
        <dbReference type="Rhea" id="RHEA-COMP:19516"/>
        <dbReference type="ChEBI" id="CHEBI:15378"/>
        <dbReference type="ChEBI" id="CHEBI:57527"/>
        <dbReference type="ChEBI" id="CHEBI:58189"/>
        <dbReference type="ChEBI" id="CHEBI:132511"/>
        <dbReference type="ChEBI" id="CHEBI:132515"/>
        <dbReference type="EC" id="2.4.1.131"/>
    </reaction>
    <physiologicalReaction direction="left-to-right" evidence="12 14">
        <dbReference type="Rhea" id="RHEA:29524"/>
    </physiologicalReaction>
</comment>
<keyword evidence="6 14" id="KW-0328">Glycosyltransferase</keyword>
<comment type="pathway">
    <text evidence="2 14">Protein modification; protein glycosylation.</text>
</comment>
<dbReference type="PANTHER" id="PTHR45919">
    <property type="entry name" value="GDP-MAN:MAN(3)GLCNAC(2)-PP-DOL ALPHA-1,2-MANNOSYLTRANSFERASE"/>
    <property type="match status" value="1"/>
</dbReference>
<organism evidence="17">
    <name type="scientific">Medioppia subpectinata</name>
    <dbReference type="NCBI Taxonomy" id="1979941"/>
    <lineage>
        <taxon>Eukaryota</taxon>
        <taxon>Metazoa</taxon>
        <taxon>Ecdysozoa</taxon>
        <taxon>Arthropoda</taxon>
        <taxon>Chelicerata</taxon>
        <taxon>Arachnida</taxon>
        <taxon>Acari</taxon>
        <taxon>Acariformes</taxon>
        <taxon>Sarcoptiformes</taxon>
        <taxon>Oribatida</taxon>
        <taxon>Brachypylina</taxon>
        <taxon>Oppioidea</taxon>
        <taxon>Oppiidae</taxon>
        <taxon>Medioppia</taxon>
    </lineage>
</organism>
<keyword evidence="7 14" id="KW-0808">Transferase</keyword>
<dbReference type="EC" id="2.4.1.131" evidence="4 14"/>
<comment type="similarity">
    <text evidence="3 14">Belongs to the glycosyltransferase group 1 family. Glycosyltransferase 4 subfamily.</text>
</comment>
<accession>A0A7R9KC30</accession>
<feature type="transmembrane region" description="Helical" evidence="14">
    <location>
        <begin position="6"/>
        <end position="25"/>
    </location>
</feature>
<dbReference type="EMBL" id="CAJPIZ010000189">
    <property type="protein sequence ID" value="CAG2100708.1"/>
    <property type="molecule type" value="Genomic_DNA"/>
</dbReference>
<comment type="subcellular location">
    <subcellularLocation>
        <location evidence="1">Endoplasmic reticulum membrane</location>
        <topology evidence="1">Single-pass membrane protein</topology>
    </subcellularLocation>
</comment>
<evidence type="ECO:0000256" key="11">
    <source>
        <dbReference type="ARBA" id="ARBA00023136"/>
    </source>
</evidence>
<evidence type="ECO:0000256" key="9">
    <source>
        <dbReference type="ARBA" id="ARBA00022824"/>
    </source>
</evidence>
<evidence type="ECO:0000256" key="4">
    <source>
        <dbReference type="ARBA" id="ARBA00012645"/>
    </source>
</evidence>
<evidence type="ECO:0000256" key="14">
    <source>
        <dbReference type="RuleBase" id="RU367051"/>
    </source>
</evidence>
<evidence type="ECO:0000256" key="8">
    <source>
        <dbReference type="ARBA" id="ARBA00022692"/>
    </source>
</evidence>
<evidence type="ECO:0000259" key="16">
    <source>
        <dbReference type="Pfam" id="PF15924"/>
    </source>
</evidence>
<feature type="transmembrane region" description="Helical" evidence="14">
    <location>
        <begin position="123"/>
        <end position="145"/>
    </location>
</feature>
<keyword evidence="11 14" id="KW-0472">Membrane</keyword>
<keyword evidence="18" id="KW-1185">Reference proteome</keyword>
<evidence type="ECO:0000256" key="1">
    <source>
        <dbReference type="ARBA" id="ARBA00004389"/>
    </source>
</evidence>
<evidence type="ECO:0000256" key="12">
    <source>
        <dbReference type="ARBA" id="ARBA00045065"/>
    </source>
</evidence>
<dbReference type="InterPro" id="IPR031814">
    <property type="entry name" value="ALG11_N"/>
</dbReference>
<dbReference type="UniPathway" id="UPA00378"/>
<evidence type="ECO:0000313" key="17">
    <source>
        <dbReference type="EMBL" id="CAD7620278.1"/>
    </source>
</evidence>
<feature type="domain" description="Glycosyl transferase family 1" evidence="15">
    <location>
        <begin position="266"/>
        <end position="443"/>
    </location>
</feature>
<dbReference type="CDD" id="cd03806">
    <property type="entry name" value="GT4_ALG11-like"/>
    <property type="match status" value="1"/>
</dbReference>
<dbReference type="Gene3D" id="3.40.50.2000">
    <property type="entry name" value="Glycogen Phosphorylase B"/>
    <property type="match status" value="1"/>
</dbReference>
<dbReference type="Pfam" id="PF00534">
    <property type="entry name" value="Glycos_transf_1"/>
    <property type="match status" value="1"/>
</dbReference>
<dbReference type="GO" id="GO:0006487">
    <property type="term" value="P:protein N-linked glycosylation"/>
    <property type="evidence" value="ECO:0007669"/>
    <property type="project" value="TreeGrafter"/>
</dbReference>
<evidence type="ECO:0000256" key="5">
    <source>
        <dbReference type="ARBA" id="ARBA00022018"/>
    </source>
</evidence>
<dbReference type="GO" id="GO:0004377">
    <property type="term" value="F:GDP-Man:Man(3)GlcNAc(2)-PP-Dol alpha-1,2-mannosyltransferase activity"/>
    <property type="evidence" value="ECO:0007669"/>
    <property type="project" value="UniProtKB-UniRule"/>
</dbReference>
<dbReference type="AlphaFoldDB" id="A0A7R9KC30"/>
<reference evidence="17" key="1">
    <citation type="submission" date="2020-11" db="EMBL/GenBank/DDBJ databases">
        <authorList>
            <person name="Tran Van P."/>
        </authorList>
    </citation>
    <scope>NUCLEOTIDE SEQUENCE</scope>
</reference>
<dbReference type="InterPro" id="IPR001296">
    <property type="entry name" value="Glyco_trans_1"/>
</dbReference>
<dbReference type="Proteomes" id="UP000759131">
    <property type="component" value="Unassembled WGS sequence"/>
</dbReference>
<dbReference type="InterPro" id="IPR038013">
    <property type="entry name" value="ALG11"/>
</dbReference>
<comment type="function">
    <text evidence="13">GDP-Man:Man(3)GlcNAc(2)-PP-Dol alpha-1,2-mannosyltransferase that operates in the biosynthetic pathway of dolichol-linked oligosaccharides, the glycan precursors employed in protein asparagine (N)-glycosylation. The assembly of dolichol-linked oligosaccharides begins on the cytosolic side of the endoplasmic reticulum membrane and finishes in its lumen. The sequential addition of sugars to dolichol pyrophosphate produces dolichol-linked oligosaccharides containing fourteen sugars, including two GlcNAcs, nine mannoses and three glucoses. Once assembled, the oligosaccharide is transferred from the lipid to nascent proteins by oligosaccharyltransferases. Catalyzes, on the cytoplasmic face of the endoplasmic reticulum, the addition of the fourth and fifth mannose residues to the dolichol-linked oligosaccharide chain, to produce Man(5)GlcNAc(2)-PP-dolichol core oligosaccharide. Man(5)GlcNAc(2)-PP-dolichol is a substrate for ALG3, the following enzyme in the biosynthetic pathway.</text>
</comment>
<proteinExistence type="inferred from homology"/>
<keyword evidence="9 14" id="KW-0256">Endoplasmic reticulum</keyword>
<dbReference type="GO" id="GO:0005789">
    <property type="term" value="C:endoplasmic reticulum membrane"/>
    <property type="evidence" value="ECO:0007669"/>
    <property type="project" value="UniProtKB-SubCell"/>
</dbReference>
<evidence type="ECO:0000259" key="15">
    <source>
        <dbReference type="Pfam" id="PF00534"/>
    </source>
</evidence>
<dbReference type="EMBL" id="OC854764">
    <property type="protein sequence ID" value="CAD7620278.1"/>
    <property type="molecule type" value="Genomic_DNA"/>
</dbReference>
<feature type="transmembrane region" description="Helical" evidence="14">
    <location>
        <begin position="219"/>
        <end position="240"/>
    </location>
</feature>
<dbReference type="SUPFAM" id="SSF53756">
    <property type="entry name" value="UDP-Glycosyltransferase/glycogen phosphorylase"/>
    <property type="match status" value="1"/>
</dbReference>
<evidence type="ECO:0000256" key="2">
    <source>
        <dbReference type="ARBA" id="ARBA00004922"/>
    </source>
</evidence>
<evidence type="ECO:0000256" key="3">
    <source>
        <dbReference type="ARBA" id="ARBA00009481"/>
    </source>
</evidence>
<protein>
    <recommendedName>
        <fullName evidence="5 14">GDP-Man:Man(3)GlcNAc(2)-PP-Dol alpha-1,2-mannosyltransferase</fullName>
        <ecNumber evidence="4 14">2.4.1.131</ecNumber>
    </recommendedName>
</protein>
<feature type="domain" description="ALG11 mannosyltransferase N-terminal" evidence="16">
    <location>
        <begin position="43"/>
        <end position="249"/>
    </location>
</feature>
<evidence type="ECO:0000256" key="6">
    <source>
        <dbReference type="ARBA" id="ARBA00022676"/>
    </source>
</evidence>
<sequence>MFVLKVVLLLLSPFIVLYWLLKTYVRRVDAKYRQQNGLRDDVKIIAFFHPFCNSGGGGERVLWVALRALHHKYPDYHYVVYTGDIEAKPEEIKAKAKKQFQIDLNFDISFVYLKKRYIVGDRLYPIFTLLGQSIGSVFLGFEALFQCVPDVYIDSMGFSFTFPVFRYIGGSRVGAYVHYPTISTDMLQMVTNTKTSYNNRAIISNSRVLTSGKLLYYKLFAYLYGLIGRMALVVMVNSSWTQRHVESIWKRKARTVYPPCNTDDLKRLSLQNKKELQIVSIGQIRPEKNHSLQVIAFKEFIDKLSSEGIDTQSAKLVIIGSCRDDEDRQRLNDLKQLSRSLDIESNVEFKVNIPYEELKDLIEESSIGVHTMVNEHFGIGVVECLAAGLITLTHASGGPKLDLITDGVNGFLATDSQSFCQKLYNIYNLNKSKLNDIRLNARKSADRFSEQEFETLFLTSIEEILH</sequence>
<keyword evidence="8 14" id="KW-0812">Transmembrane</keyword>
<evidence type="ECO:0000256" key="13">
    <source>
        <dbReference type="ARBA" id="ARBA00045128"/>
    </source>
</evidence>
<evidence type="ECO:0000313" key="18">
    <source>
        <dbReference type="Proteomes" id="UP000759131"/>
    </source>
</evidence>
<dbReference type="PANTHER" id="PTHR45919:SF1">
    <property type="entry name" value="GDP-MAN:MAN(3)GLCNAC(2)-PP-DOL ALPHA-1,2-MANNOSYLTRANSFERASE"/>
    <property type="match status" value="1"/>
</dbReference>
<keyword evidence="10 14" id="KW-1133">Transmembrane helix</keyword>
<evidence type="ECO:0000256" key="10">
    <source>
        <dbReference type="ARBA" id="ARBA00022989"/>
    </source>
</evidence>
<dbReference type="Pfam" id="PF15924">
    <property type="entry name" value="ALG11_N"/>
    <property type="match status" value="1"/>
</dbReference>
<dbReference type="OrthoDB" id="2276068at2759"/>
<name>A0A7R9KC30_9ACAR</name>
<gene>
    <name evidence="17" type="ORF">OSB1V03_LOCUS769</name>
</gene>